<gene>
    <name evidence="1" type="ORF">FB45DRAFT_949645</name>
</gene>
<reference evidence="1" key="1">
    <citation type="submission" date="2023-03" db="EMBL/GenBank/DDBJ databases">
        <title>Massive genome expansion in bonnet fungi (Mycena s.s.) driven by repeated elements and novel gene families across ecological guilds.</title>
        <authorList>
            <consortium name="Lawrence Berkeley National Laboratory"/>
            <person name="Harder C.B."/>
            <person name="Miyauchi S."/>
            <person name="Viragh M."/>
            <person name="Kuo A."/>
            <person name="Thoen E."/>
            <person name="Andreopoulos B."/>
            <person name="Lu D."/>
            <person name="Skrede I."/>
            <person name="Drula E."/>
            <person name="Henrissat B."/>
            <person name="Morin E."/>
            <person name="Kohler A."/>
            <person name="Barry K."/>
            <person name="LaButti K."/>
            <person name="Morin E."/>
            <person name="Salamov A."/>
            <person name="Lipzen A."/>
            <person name="Mereny Z."/>
            <person name="Hegedus B."/>
            <person name="Baldrian P."/>
            <person name="Stursova M."/>
            <person name="Weitz H."/>
            <person name="Taylor A."/>
            <person name="Grigoriev I.V."/>
            <person name="Nagy L.G."/>
            <person name="Martin F."/>
            <person name="Kauserud H."/>
        </authorList>
    </citation>
    <scope>NUCLEOTIDE SEQUENCE</scope>
    <source>
        <strain evidence="1">9284</strain>
    </source>
</reference>
<evidence type="ECO:0000313" key="1">
    <source>
        <dbReference type="EMBL" id="KAJ7606676.1"/>
    </source>
</evidence>
<dbReference type="AlphaFoldDB" id="A0AAD7F791"/>
<comment type="caution">
    <text evidence="1">The sequence shown here is derived from an EMBL/GenBank/DDBJ whole genome shotgun (WGS) entry which is preliminary data.</text>
</comment>
<keyword evidence="2" id="KW-1185">Reference proteome</keyword>
<accession>A0AAD7F791</accession>
<name>A0AAD7F791_9AGAR</name>
<dbReference type="EMBL" id="JARKIF010000055">
    <property type="protein sequence ID" value="KAJ7606676.1"/>
    <property type="molecule type" value="Genomic_DNA"/>
</dbReference>
<protein>
    <submittedName>
        <fullName evidence="1">Uncharacterized protein</fullName>
    </submittedName>
</protein>
<sequence>MWRDYQERKYDFGVWGDFLEQEAMARQYVGWLNNETLEVEGKFIERAPVETREIFSYWAIANWPKQWLIEHDEYTRFDNLPAREWPRPRRGRPAILSW</sequence>
<dbReference type="Proteomes" id="UP001221142">
    <property type="component" value="Unassembled WGS sequence"/>
</dbReference>
<organism evidence="1 2">
    <name type="scientific">Roridomyces roridus</name>
    <dbReference type="NCBI Taxonomy" id="1738132"/>
    <lineage>
        <taxon>Eukaryota</taxon>
        <taxon>Fungi</taxon>
        <taxon>Dikarya</taxon>
        <taxon>Basidiomycota</taxon>
        <taxon>Agaricomycotina</taxon>
        <taxon>Agaricomycetes</taxon>
        <taxon>Agaricomycetidae</taxon>
        <taxon>Agaricales</taxon>
        <taxon>Marasmiineae</taxon>
        <taxon>Mycenaceae</taxon>
        <taxon>Roridomyces</taxon>
    </lineage>
</organism>
<proteinExistence type="predicted"/>
<evidence type="ECO:0000313" key="2">
    <source>
        <dbReference type="Proteomes" id="UP001221142"/>
    </source>
</evidence>